<proteinExistence type="predicted"/>
<sequence>MKMITVYSNGKTFDNGAIENINIVDGSIIRYGKGLINNDQEAASVAAAIESALPRIFGNIAEGVTGGLPTQHIENVAKSLEDYYSFIDIDTTKVNVTEVIVLMTESDFLFSDLADFVEAGWQVLVSPINARSESPYKIKVTFINPVQPALFTEE</sequence>
<evidence type="ECO:0000313" key="2">
    <source>
        <dbReference type="Proteomes" id="UP000663042"/>
    </source>
</evidence>
<accession>A0A873WHP2</accession>
<evidence type="ECO:0000313" key="1">
    <source>
        <dbReference type="EMBL" id="QPB12152.1"/>
    </source>
</evidence>
<dbReference type="RefSeq" id="YP_010113939.1">
    <property type="nucleotide sequence ID" value="NC_055910.1"/>
</dbReference>
<reference evidence="1 2" key="1">
    <citation type="submission" date="2020-10" db="EMBL/GenBank/DDBJ databases">
        <title>Novel bacteriophages targeting Providencia spp. as potential agents for phage therapy.</title>
        <authorList>
            <person name="Rakov C."/>
            <person name="Alkalay-Oren S."/>
            <person name="Coppenhagen-Glazer S."/>
            <person name="Hazan R."/>
        </authorList>
    </citation>
    <scope>NUCLEOTIDE SEQUENCE [LARGE SCALE GENOMIC DNA]</scope>
</reference>
<organism evidence="1 2">
    <name type="scientific">Providencia phage PSTCR5</name>
    <dbReference type="NCBI Taxonomy" id="2783547"/>
    <lineage>
        <taxon>Viruses</taxon>
        <taxon>Duplodnaviria</taxon>
        <taxon>Heunggongvirae</taxon>
        <taxon>Uroviricota</taxon>
        <taxon>Caudoviricetes</taxon>
        <taxon>Demerecviridae</taxon>
        <taxon>Priunavirus</taxon>
        <taxon>Priunavirus PSTCR5</taxon>
    </lineage>
</organism>
<dbReference type="GeneID" id="65132499"/>
<dbReference type="Proteomes" id="UP000663042">
    <property type="component" value="Segment"/>
</dbReference>
<protein>
    <submittedName>
        <fullName evidence="1">Uncharacterized protein</fullName>
    </submittedName>
</protein>
<dbReference type="KEGG" id="vg:65132499"/>
<dbReference type="EMBL" id="MW057857">
    <property type="protein sequence ID" value="QPB12152.1"/>
    <property type="molecule type" value="Genomic_DNA"/>
</dbReference>
<keyword evidence="2" id="KW-1185">Reference proteome</keyword>
<name>A0A873WHP2_9CAUD</name>